<evidence type="ECO:0000313" key="1">
    <source>
        <dbReference type="EMBL" id="KAH3717884.1"/>
    </source>
</evidence>
<sequence>MFNTEIRIHIEETSCHGFLIIDTANSSSRGLGSKQKQVCSINVSKMACQSKKGKQTYKRDM</sequence>
<dbReference type="Proteomes" id="UP000828390">
    <property type="component" value="Unassembled WGS sequence"/>
</dbReference>
<dbReference type="EMBL" id="JAIWYP010000013">
    <property type="protein sequence ID" value="KAH3717884.1"/>
    <property type="molecule type" value="Genomic_DNA"/>
</dbReference>
<proteinExistence type="predicted"/>
<organism evidence="1 2">
    <name type="scientific">Dreissena polymorpha</name>
    <name type="common">Zebra mussel</name>
    <name type="synonym">Mytilus polymorpha</name>
    <dbReference type="NCBI Taxonomy" id="45954"/>
    <lineage>
        <taxon>Eukaryota</taxon>
        <taxon>Metazoa</taxon>
        <taxon>Spiralia</taxon>
        <taxon>Lophotrochozoa</taxon>
        <taxon>Mollusca</taxon>
        <taxon>Bivalvia</taxon>
        <taxon>Autobranchia</taxon>
        <taxon>Heteroconchia</taxon>
        <taxon>Euheterodonta</taxon>
        <taxon>Imparidentia</taxon>
        <taxon>Neoheterodontei</taxon>
        <taxon>Myida</taxon>
        <taxon>Dreissenoidea</taxon>
        <taxon>Dreissenidae</taxon>
        <taxon>Dreissena</taxon>
    </lineage>
</organism>
<reference evidence="1" key="2">
    <citation type="submission" date="2020-11" db="EMBL/GenBank/DDBJ databases">
        <authorList>
            <person name="McCartney M.A."/>
            <person name="Auch B."/>
            <person name="Kono T."/>
            <person name="Mallez S."/>
            <person name="Becker A."/>
            <person name="Gohl D.M."/>
            <person name="Silverstein K.A.T."/>
            <person name="Koren S."/>
            <person name="Bechman K.B."/>
            <person name="Herman A."/>
            <person name="Abrahante J.E."/>
            <person name="Garbe J."/>
        </authorList>
    </citation>
    <scope>NUCLEOTIDE SEQUENCE</scope>
    <source>
        <strain evidence="1">Duluth1</strain>
        <tissue evidence="1">Whole animal</tissue>
    </source>
</reference>
<reference evidence="1" key="1">
    <citation type="journal article" date="2019" name="bioRxiv">
        <title>The Genome of the Zebra Mussel, Dreissena polymorpha: A Resource for Invasive Species Research.</title>
        <authorList>
            <person name="McCartney M.A."/>
            <person name="Auch B."/>
            <person name="Kono T."/>
            <person name="Mallez S."/>
            <person name="Zhang Y."/>
            <person name="Obille A."/>
            <person name="Becker A."/>
            <person name="Abrahante J.E."/>
            <person name="Garbe J."/>
            <person name="Badalamenti J.P."/>
            <person name="Herman A."/>
            <person name="Mangelson H."/>
            <person name="Liachko I."/>
            <person name="Sullivan S."/>
            <person name="Sone E.D."/>
            <person name="Koren S."/>
            <person name="Silverstein K.A.T."/>
            <person name="Beckman K.B."/>
            <person name="Gohl D.M."/>
        </authorList>
    </citation>
    <scope>NUCLEOTIDE SEQUENCE</scope>
    <source>
        <strain evidence="1">Duluth1</strain>
        <tissue evidence="1">Whole animal</tissue>
    </source>
</reference>
<gene>
    <name evidence="1" type="ORF">DPMN_060680</name>
</gene>
<dbReference type="AlphaFoldDB" id="A0A9D4C6H4"/>
<keyword evidence="2" id="KW-1185">Reference proteome</keyword>
<accession>A0A9D4C6H4</accession>
<name>A0A9D4C6H4_DREPO</name>
<evidence type="ECO:0000313" key="2">
    <source>
        <dbReference type="Proteomes" id="UP000828390"/>
    </source>
</evidence>
<comment type="caution">
    <text evidence="1">The sequence shown here is derived from an EMBL/GenBank/DDBJ whole genome shotgun (WGS) entry which is preliminary data.</text>
</comment>
<protein>
    <submittedName>
        <fullName evidence="1">Uncharacterized protein</fullName>
    </submittedName>
</protein>